<evidence type="ECO:0000313" key="1">
    <source>
        <dbReference type="EMBL" id="OIV40304.1"/>
    </source>
</evidence>
<comment type="caution">
    <text evidence="1">The sequence shown here is derived from an EMBL/GenBank/DDBJ whole genome shotgun (WGS) entry which is preliminary data.</text>
</comment>
<accession>A0A1J7CFJ7</accession>
<reference evidence="1 2" key="1">
    <citation type="submission" date="2016-10" db="EMBL/GenBank/DDBJ databases">
        <title>Draft Genome Sequence of Rhizobacteria Flavobacterium johnsoniae CI04.</title>
        <authorList>
            <person name="Bravo J.I."/>
            <person name="Lozano G.L."/>
            <person name="Handelsman J."/>
        </authorList>
    </citation>
    <scope>NUCLEOTIDE SEQUENCE [LARGE SCALE GENOMIC DNA]</scope>
    <source>
        <strain evidence="1 2">CI04</strain>
    </source>
</reference>
<protein>
    <submittedName>
        <fullName evidence="1">Uncharacterized protein</fullName>
    </submittedName>
</protein>
<organism evidence="1 2">
    <name type="scientific">Flavobacterium johnsoniae</name>
    <name type="common">Cytophaga johnsonae</name>
    <dbReference type="NCBI Taxonomy" id="986"/>
    <lineage>
        <taxon>Bacteria</taxon>
        <taxon>Pseudomonadati</taxon>
        <taxon>Bacteroidota</taxon>
        <taxon>Flavobacteriia</taxon>
        <taxon>Flavobacteriales</taxon>
        <taxon>Flavobacteriaceae</taxon>
        <taxon>Flavobacterium</taxon>
    </lineage>
</organism>
<dbReference type="EMBL" id="MLFK01000010">
    <property type="protein sequence ID" value="OIV40304.1"/>
    <property type="molecule type" value="Genomic_DNA"/>
</dbReference>
<gene>
    <name evidence="1" type="ORF">BKM63_20410</name>
</gene>
<proteinExistence type="predicted"/>
<evidence type="ECO:0000313" key="2">
    <source>
        <dbReference type="Proteomes" id="UP000182826"/>
    </source>
</evidence>
<dbReference type="AlphaFoldDB" id="A0A1J7CFJ7"/>
<keyword evidence="2" id="KW-1185">Reference proteome</keyword>
<sequence length="59" mass="6526">MFSEKRSVDNYTKLNPGLPHPKQAMMQSHAISAHLTYIICLLNREAAELQGGSLDLAIT</sequence>
<name>A0A1J7CFJ7_FLAJO</name>
<dbReference type="Proteomes" id="UP000182826">
    <property type="component" value="Unassembled WGS sequence"/>
</dbReference>